<name>A0ACC3T818_LIPKO</name>
<protein>
    <submittedName>
        <fullName evidence="1">Uncharacterized protein</fullName>
    </submittedName>
</protein>
<organism evidence="1 2">
    <name type="scientific">Lipomyces kononenkoae</name>
    <name type="common">Yeast</name>
    <dbReference type="NCBI Taxonomy" id="34357"/>
    <lineage>
        <taxon>Eukaryota</taxon>
        <taxon>Fungi</taxon>
        <taxon>Dikarya</taxon>
        <taxon>Ascomycota</taxon>
        <taxon>Saccharomycotina</taxon>
        <taxon>Lipomycetes</taxon>
        <taxon>Lipomycetales</taxon>
        <taxon>Lipomycetaceae</taxon>
        <taxon>Lipomyces</taxon>
    </lineage>
</organism>
<evidence type="ECO:0000313" key="2">
    <source>
        <dbReference type="Proteomes" id="UP001433508"/>
    </source>
</evidence>
<accession>A0ACC3T818</accession>
<dbReference type="Proteomes" id="UP001433508">
    <property type="component" value="Unassembled WGS sequence"/>
</dbReference>
<dbReference type="EMBL" id="MU971341">
    <property type="protein sequence ID" value="KAK9240109.1"/>
    <property type="molecule type" value="Genomic_DNA"/>
</dbReference>
<evidence type="ECO:0000313" key="1">
    <source>
        <dbReference type="EMBL" id="KAK9240109.1"/>
    </source>
</evidence>
<keyword evidence="2" id="KW-1185">Reference proteome</keyword>
<proteinExistence type="predicted"/>
<reference evidence="2" key="1">
    <citation type="journal article" date="2024" name="Front. Bioeng. Biotechnol.">
        <title>Genome-scale model development and genomic sequencing of the oleaginous clade Lipomyces.</title>
        <authorList>
            <person name="Czajka J.J."/>
            <person name="Han Y."/>
            <person name="Kim J."/>
            <person name="Mondo S.J."/>
            <person name="Hofstad B.A."/>
            <person name="Robles A."/>
            <person name="Haridas S."/>
            <person name="Riley R."/>
            <person name="LaButti K."/>
            <person name="Pangilinan J."/>
            <person name="Andreopoulos W."/>
            <person name="Lipzen A."/>
            <person name="Yan J."/>
            <person name="Wang M."/>
            <person name="Ng V."/>
            <person name="Grigoriev I.V."/>
            <person name="Spatafora J.W."/>
            <person name="Magnuson J.K."/>
            <person name="Baker S.E."/>
            <person name="Pomraning K.R."/>
        </authorList>
    </citation>
    <scope>NUCLEOTIDE SEQUENCE [LARGE SCALE GENOMIC DNA]</scope>
    <source>
        <strain evidence="2">CBS 7786</strain>
    </source>
</reference>
<sequence>MYKSPSWKPLKVDMEVPTETDQVTFDIHNSTTSNFNTSVNATNGAYYNATETAPTGVITIPYLAQDGPVDVYDRDGVAEVGDGYEEANDKLLHIILPLSVFAAIGLFGLAVYLYRSMKKSMNEAIRSAVASLELENSRKSGTDDGNNPHSFRPDSVSLKTPSAAHIKDNLDTLSAHDSLKDIEKNAFDSFDSASEEVVDTKFSSKAGKAWQWAASKLRGRSN</sequence>
<comment type="caution">
    <text evidence="1">The sequence shown here is derived from an EMBL/GenBank/DDBJ whole genome shotgun (WGS) entry which is preliminary data.</text>
</comment>
<gene>
    <name evidence="1" type="ORF">V1525DRAFT_396020</name>
</gene>